<keyword evidence="9" id="KW-1185">Reference proteome</keyword>
<dbReference type="GO" id="GO:0008270">
    <property type="term" value="F:zinc ion binding"/>
    <property type="evidence" value="ECO:0007669"/>
    <property type="project" value="UniProtKB-KW"/>
</dbReference>
<sequence>MAWLTVTRLSRSLSIKADELVQNNSMGEDMMEGENMSGKSTYIGQDTVSMLASRGRFRIHVSEAGVHRPTIAGIAGKSSTPAVSIVLAAGYPEDEDYGDEFIYTRSGGYTDKSTVQISDQELTRQNMSLARACDGTDQRRSWRRGNRLAQELTDPRKRGDTAACMSGGSGSTETTQNRRPGHWKASCGPRELGLIMYDPDGADADGRCHTLRKSTESLVRILPNAVLRELIRLDAANDRIWTEILNGTYYGELEFLEEVAKNMFVCAVCQELVQMPVTTPCGHNACAKCLCSLLCHSTKCPCESEPGQRPHGSNTLVWTGLGHQACDYEGAARTQDWSADCELVKEDLILVTTETKQVHPLTALSDIQPDGGMSVDSS</sequence>
<dbReference type="GO" id="GO:0061630">
    <property type="term" value="F:ubiquitin protein ligase activity"/>
    <property type="evidence" value="ECO:0007669"/>
    <property type="project" value="TreeGrafter"/>
</dbReference>
<dbReference type="InterPro" id="IPR036987">
    <property type="entry name" value="SRA-YDG_sf"/>
</dbReference>
<dbReference type="GeneID" id="63806458"/>
<reference evidence="8 9" key="1">
    <citation type="submission" date="2016-07" db="EMBL/GenBank/DDBJ databases">
        <title>Pervasive Adenine N6-methylation of Active Genes in Fungi.</title>
        <authorList>
            <consortium name="DOE Joint Genome Institute"/>
            <person name="Mondo S.J."/>
            <person name="Dannebaum R.O."/>
            <person name="Kuo R.C."/>
            <person name="Labutti K."/>
            <person name="Haridas S."/>
            <person name="Kuo A."/>
            <person name="Salamov A."/>
            <person name="Ahrendt S.R."/>
            <person name="Lipzen A."/>
            <person name="Sullivan W."/>
            <person name="Andreopoulos W.B."/>
            <person name="Clum A."/>
            <person name="Lindquist E."/>
            <person name="Daum C."/>
            <person name="Ramamoorthy G.K."/>
            <person name="Gryganskyi A."/>
            <person name="Culley D."/>
            <person name="Magnuson J.K."/>
            <person name="James T.Y."/>
            <person name="O'Malley M.A."/>
            <person name="Stajich J.E."/>
            <person name="Spatafora J.W."/>
            <person name="Visel A."/>
            <person name="Grigoriev I.V."/>
        </authorList>
    </citation>
    <scope>NUCLEOTIDE SEQUENCE [LARGE SCALE GENOMIC DNA]</scope>
    <source>
        <strain evidence="8 9">ATCC 12442</strain>
    </source>
</reference>
<dbReference type="GO" id="GO:0005634">
    <property type="term" value="C:nucleus"/>
    <property type="evidence" value="ECO:0007669"/>
    <property type="project" value="UniProtKB-SubCell"/>
</dbReference>
<dbReference type="SUPFAM" id="SSF88697">
    <property type="entry name" value="PUA domain-like"/>
    <property type="match status" value="1"/>
</dbReference>
<organism evidence="8 9">
    <name type="scientific">Linderina pennispora</name>
    <dbReference type="NCBI Taxonomy" id="61395"/>
    <lineage>
        <taxon>Eukaryota</taxon>
        <taxon>Fungi</taxon>
        <taxon>Fungi incertae sedis</taxon>
        <taxon>Zoopagomycota</taxon>
        <taxon>Kickxellomycotina</taxon>
        <taxon>Kickxellomycetes</taxon>
        <taxon>Kickxellales</taxon>
        <taxon>Kickxellaceae</taxon>
        <taxon>Linderina</taxon>
    </lineage>
</organism>
<dbReference type="PANTHER" id="PTHR14140:SF45">
    <property type="entry name" value="RING-TYPE E3 UBIQUITIN TRANSFERASE"/>
    <property type="match status" value="1"/>
</dbReference>
<evidence type="ECO:0000256" key="4">
    <source>
        <dbReference type="PROSITE-ProRule" id="PRU00358"/>
    </source>
</evidence>
<dbReference type="PROSITE" id="PS50089">
    <property type="entry name" value="ZF_RING_2"/>
    <property type="match status" value="1"/>
</dbReference>
<accession>A0A1Y1W4Q8</accession>
<comment type="subcellular location">
    <subcellularLocation>
        <location evidence="4">Nucleus</location>
    </subcellularLocation>
</comment>
<evidence type="ECO:0000259" key="6">
    <source>
        <dbReference type="PROSITE" id="PS50089"/>
    </source>
</evidence>
<keyword evidence="3" id="KW-0862">Zinc</keyword>
<dbReference type="Pfam" id="PF02182">
    <property type="entry name" value="SAD_SRA"/>
    <property type="match status" value="1"/>
</dbReference>
<dbReference type="InterPro" id="IPR001841">
    <property type="entry name" value="Znf_RING"/>
</dbReference>
<dbReference type="Proteomes" id="UP000193922">
    <property type="component" value="Unassembled WGS sequence"/>
</dbReference>
<dbReference type="GO" id="GO:0003677">
    <property type="term" value="F:DNA binding"/>
    <property type="evidence" value="ECO:0007669"/>
    <property type="project" value="UniProtKB-KW"/>
</dbReference>
<evidence type="ECO:0000259" key="7">
    <source>
        <dbReference type="PROSITE" id="PS51015"/>
    </source>
</evidence>
<dbReference type="SUPFAM" id="SSF57850">
    <property type="entry name" value="RING/U-box"/>
    <property type="match status" value="1"/>
</dbReference>
<feature type="domain" description="YDG" evidence="7">
    <location>
        <begin position="44"/>
        <end position="203"/>
    </location>
</feature>
<dbReference type="GO" id="GO:0016567">
    <property type="term" value="P:protein ubiquitination"/>
    <property type="evidence" value="ECO:0007669"/>
    <property type="project" value="TreeGrafter"/>
</dbReference>
<keyword evidence="1" id="KW-0238">DNA-binding</keyword>
<evidence type="ECO:0000313" key="9">
    <source>
        <dbReference type="Proteomes" id="UP000193922"/>
    </source>
</evidence>
<proteinExistence type="predicted"/>
<evidence type="ECO:0000256" key="3">
    <source>
        <dbReference type="PROSITE-ProRule" id="PRU00175"/>
    </source>
</evidence>
<feature type="domain" description="RING-type" evidence="6">
    <location>
        <begin position="266"/>
        <end position="301"/>
    </location>
</feature>
<evidence type="ECO:0000256" key="2">
    <source>
        <dbReference type="ARBA" id="ARBA00023242"/>
    </source>
</evidence>
<evidence type="ECO:0008006" key="10">
    <source>
        <dbReference type="Google" id="ProtNLM"/>
    </source>
</evidence>
<dbReference type="PROSITE" id="PS51015">
    <property type="entry name" value="YDG"/>
    <property type="match status" value="1"/>
</dbReference>
<evidence type="ECO:0000313" key="8">
    <source>
        <dbReference type="EMBL" id="ORX68382.1"/>
    </source>
</evidence>
<dbReference type="InterPro" id="IPR015947">
    <property type="entry name" value="PUA-like_sf"/>
</dbReference>
<gene>
    <name evidence="8" type="ORF">DL89DRAFT_285136</name>
</gene>
<dbReference type="STRING" id="61395.A0A1Y1W4Q8"/>
<evidence type="ECO:0000256" key="5">
    <source>
        <dbReference type="SAM" id="MobiDB-lite"/>
    </source>
</evidence>
<keyword evidence="2 4" id="KW-0539">Nucleus</keyword>
<keyword evidence="3" id="KW-0479">Metal-binding</keyword>
<dbReference type="Gene3D" id="2.30.280.10">
    <property type="entry name" value="SRA-YDG"/>
    <property type="match status" value="1"/>
</dbReference>
<dbReference type="EMBL" id="MCFD01000010">
    <property type="protein sequence ID" value="ORX68382.1"/>
    <property type="molecule type" value="Genomic_DNA"/>
</dbReference>
<dbReference type="GO" id="GO:0044027">
    <property type="term" value="P:negative regulation of gene expression via chromosomal CpG island methylation"/>
    <property type="evidence" value="ECO:0007669"/>
    <property type="project" value="TreeGrafter"/>
</dbReference>
<dbReference type="OrthoDB" id="2270193at2759"/>
<dbReference type="AlphaFoldDB" id="A0A1Y1W4Q8"/>
<dbReference type="Gene3D" id="3.30.40.10">
    <property type="entry name" value="Zinc/RING finger domain, C3HC4 (zinc finger)"/>
    <property type="match status" value="1"/>
</dbReference>
<dbReference type="RefSeq" id="XP_040742196.1">
    <property type="nucleotide sequence ID" value="XM_040889810.1"/>
</dbReference>
<dbReference type="PANTHER" id="PTHR14140">
    <property type="entry name" value="E3 UBIQUITIN-PROTEIN LIGASE UHRF-RELATED"/>
    <property type="match status" value="1"/>
</dbReference>
<dbReference type="InterPro" id="IPR003105">
    <property type="entry name" value="SRA_YDG"/>
</dbReference>
<evidence type="ECO:0000256" key="1">
    <source>
        <dbReference type="ARBA" id="ARBA00023125"/>
    </source>
</evidence>
<keyword evidence="3" id="KW-0863">Zinc-finger</keyword>
<comment type="caution">
    <text evidence="8">The sequence shown here is derived from an EMBL/GenBank/DDBJ whole genome shotgun (WGS) entry which is preliminary data.</text>
</comment>
<dbReference type="InterPro" id="IPR013083">
    <property type="entry name" value="Znf_RING/FYVE/PHD"/>
</dbReference>
<name>A0A1Y1W4Q8_9FUNG</name>
<protein>
    <recommendedName>
        <fullName evidence="10">RING-type domain-containing protein</fullName>
    </recommendedName>
</protein>
<dbReference type="InterPro" id="IPR045134">
    <property type="entry name" value="UHRF1/2-like"/>
</dbReference>
<dbReference type="SMART" id="SM00466">
    <property type="entry name" value="SRA"/>
    <property type="match status" value="1"/>
</dbReference>
<feature type="region of interest" description="Disordered" evidence="5">
    <location>
        <begin position="154"/>
        <end position="183"/>
    </location>
</feature>